<protein>
    <submittedName>
        <fullName evidence="3">N-acetylmuramoyl-L-alanine amidase</fullName>
        <ecNumber evidence="3">3.5.1.28</ecNumber>
    </submittedName>
</protein>
<evidence type="ECO:0000313" key="3">
    <source>
        <dbReference type="EMBL" id="CAI3629583.1"/>
    </source>
</evidence>
<dbReference type="EC" id="3.5.1.28" evidence="3"/>
<reference evidence="3" key="1">
    <citation type="submission" date="2022-10" db="EMBL/GenBank/DDBJ databases">
        <authorList>
            <person name="Aires J."/>
            <person name="Mesa V."/>
        </authorList>
    </citation>
    <scope>NUCLEOTIDE SEQUENCE</scope>
    <source>
        <strain evidence="3">Clostridium neonatale JD116</strain>
    </source>
</reference>
<comment type="caution">
    <text evidence="3">The sequence shown here is derived from an EMBL/GenBank/DDBJ whole genome shotgun (WGS) entry which is preliminary data.</text>
</comment>
<dbReference type="InterPro" id="IPR042047">
    <property type="entry name" value="SleB_dom1"/>
</dbReference>
<dbReference type="Proteomes" id="UP001189143">
    <property type="component" value="Unassembled WGS sequence"/>
</dbReference>
<keyword evidence="2" id="KW-0472">Membrane</keyword>
<sequence>MDKDYSKYYIIPIIALILGIIVFGVKDLVHRNHINKLLLVQSSEYNVKPEKIDNDTINEVKEIFIEELSEKAISTSSDKETEENEKDDIEKSNTNKKILASSNKVEKKTQKGEDFISDNEAILNKDITTVDISNKNINTNLNDIQLLARLIQSEAGNEPYMGKLAVGNVVLHRVKEDKSNIEDTIYKKGQFDGVNTNNFYSQPNNESIQAAIEVLNGREVLSDSYFFVNLNVASPSWAKTDNFITRIGDHWFFRKE</sequence>
<evidence type="ECO:0000313" key="4">
    <source>
        <dbReference type="Proteomes" id="UP001189143"/>
    </source>
</evidence>
<dbReference type="GO" id="GO:0008745">
    <property type="term" value="F:N-acetylmuramoyl-L-alanine amidase activity"/>
    <property type="evidence" value="ECO:0007669"/>
    <property type="project" value="UniProtKB-EC"/>
</dbReference>
<accession>A0AAD2DE78</accession>
<evidence type="ECO:0000256" key="1">
    <source>
        <dbReference type="SAM" id="MobiDB-lite"/>
    </source>
</evidence>
<feature type="region of interest" description="Disordered" evidence="1">
    <location>
        <begin position="74"/>
        <end position="95"/>
    </location>
</feature>
<gene>
    <name evidence="3" type="ORF">CNEO2_440025</name>
</gene>
<keyword evidence="2" id="KW-1133">Transmembrane helix</keyword>
<feature type="transmembrane region" description="Helical" evidence="2">
    <location>
        <begin position="6"/>
        <end position="25"/>
    </location>
</feature>
<dbReference type="AlphaFoldDB" id="A0AAD2DE78"/>
<dbReference type="Pfam" id="PF07486">
    <property type="entry name" value="Hydrolase_2"/>
    <property type="match status" value="1"/>
</dbReference>
<dbReference type="Gene3D" id="1.10.10.2520">
    <property type="entry name" value="Cell wall hydrolase SleB, domain 1"/>
    <property type="match status" value="1"/>
</dbReference>
<proteinExistence type="predicted"/>
<organism evidence="3 4">
    <name type="scientific">Clostridium neonatale</name>
    <dbReference type="NCBI Taxonomy" id="137838"/>
    <lineage>
        <taxon>Bacteria</taxon>
        <taxon>Bacillati</taxon>
        <taxon>Bacillota</taxon>
        <taxon>Clostridia</taxon>
        <taxon>Eubacteriales</taxon>
        <taxon>Clostridiaceae</taxon>
        <taxon>Clostridium</taxon>
    </lineage>
</organism>
<dbReference type="RefSeq" id="WP_210885389.1">
    <property type="nucleotide sequence ID" value="NZ_CAMRXC010000228.1"/>
</dbReference>
<name>A0AAD2DE78_9CLOT</name>
<keyword evidence="3" id="KW-0378">Hydrolase</keyword>
<evidence type="ECO:0000256" key="2">
    <source>
        <dbReference type="SAM" id="Phobius"/>
    </source>
</evidence>
<keyword evidence="2" id="KW-0812">Transmembrane</keyword>
<dbReference type="EMBL" id="CAMTCP010000242">
    <property type="protein sequence ID" value="CAI3629583.1"/>
    <property type="molecule type" value="Genomic_DNA"/>
</dbReference>
<dbReference type="InterPro" id="IPR011105">
    <property type="entry name" value="Cell_wall_hydrolase_SleB"/>
</dbReference>